<organism evidence="2 3">
    <name type="scientific">Ktedonobacter robiniae</name>
    <dbReference type="NCBI Taxonomy" id="2778365"/>
    <lineage>
        <taxon>Bacteria</taxon>
        <taxon>Bacillati</taxon>
        <taxon>Chloroflexota</taxon>
        <taxon>Ktedonobacteria</taxon>
        <taxon>Ktedonobacterales</taxon>
        <taxon>Ktedonobacteraceae</taxon>
        <taxon>Ktedonobacter</taxon>
    </lineage>
</organism>
<dbReference type="RefSeq" id="WP_201375612.1">
    <property type="nucleotide sequence ID" value="NZ_BNJG01000003.1"/>
</dbReference>
<dbReference type="EMBL" id="BNJG01000003">
    <property type="protein sequence ID" value="GHO59423.1"/>
    <property type="molecule type" value="Genomic_DNA"/>
</dbReference>
<dbReference type="Proteomes" id="UP000654345">
    <property type="component" value="Unassembled WGS sequence"/>
</dbReference>
<accession>A0ABQ3V358</accession>
<protein>
    <recommendedName>
        <fullName evidence="4">DUF1990 domain-containing protein</fullName>
    </recommendedName>
</protein>
<proteinExistence type="predicted"/>
<evidence type="ECO:0000256" key="1">
    <source>
        <dbReference type="SAM" id="MobiDB-lite"/>
    </source>
</evidence>
<sequence length="248" mass="27791">MTTPQPPAKEGQPRNTANWAPQHTHTLRIQNAPSGALNLNVDGRQITGPLQGFGSMWQKTYRVTLAGTKVEPETVIAVWKEHFAEFWPANSRFFGPLTGIAPGEVALLNLAVGGMPLSTGVLVLYADDESFTLMTPQGHMFAGWITFSAYKEKGETLVQAQVLMRASDPIYELGLRFGGHKQEDIFWEHTLGKLAKHFQVEAPVQTETICVDKKWSWSQAKNIWHNSAIRTQVHLLTHPALWFRRHGK</sequence>
<keyword evidence="3" id="KW-1185">Reference proteome</keyword>
<reference evidence="2 3" key="1">
    <citation type="journal article" date="2021" name="Int. J. Syst. Evol. Microbiol.">
        <title>Reticulibacter mediterranei gen. nov., sp. nov., within the new family Reticulibacteraceae fam. nov., and Ktedonospora formicarum gen. nov., sp. nov., Ktedonobacter robiniae sp. nov., Dictyobacter formicarum sp. nov. and Dictyobacter arantiisoli sp. nov., belonging to the class Ktedonobacteria.</title>
        <authorList>
            <person name="Yabe S."/>
            <person name="Zheng Y."/>
            <person name="Wang C.M."/>
            <person name="Sakai Y."/>
            <person name="Abe K."/>
            <person name="Yokota A."/>
            <person name="Donadio S."/>
            <person name="Cavaletti L."/>
            <person name="Monciardini P."/>
        </authorList>
    </citation>
    <scope>NUCLEOTIDE SEQUENCE [LARGE SCALE GENOMIC DNA]</scope>
    <source>
        <strain evidence="2 3">SOSP1-30</strain>
    </source>
</reference>
<name>A0ABQ3V358_9CHLR</name>
<evidence type="ECO:0000313" key="3">
    <source>
        <dbReference type="Proteomes" id="UP000654345"/>
    </source>
</evidence>
<evidence type="ECO:0008006" key="4">
    <source>
        <dbReference type="Google" id="ProtNLM"/>
    </source>
</evidence>
<comment type="caution">
    <text evidence="2">The sequence shown here is derived from an EMBL/GenBank/DDBJ whole genome shotgun (WGS) entry which is preliminary data.</text>
</comment>
<feature type="region of interest" description="Disordered" evidence="1">
    <location>
        <begin position="1"/>
        <end position="20"/>
    </location>
</feature>
<gene>
    <name evidence="2" type="ORF">KSB_78980</name>
</gene>
<evidence type="ECO:0000313" key="2">
    <source>
        <dbReference type="EMBL" id="GHO59423.1"/>
    </source>
</evidence>